<dbReference type="GO" id="GO:0008757">
    <property type="term" value="F:S-adenosylmethionine-dependent methyltransferase activity"/>
    <property type="evidence" value="ECO:0007669"/>
    <property type="project" value="TreeGrafter"/>
</dbReference>
<dbReference type="CDD" id="cd02440">
    <property type="entry name" value="AdoMet_MTases"/>
    <property type="match status" value="1"/>
</dbReference>
<dbReference type="Gene3D" id="3.40.50.150">
    <property type="entry name" value="Vaccinia Virus protein VP39"/>
    <property type="match status" value="1"/>
</dbReference>
<evidence type="ECO:0000313" key="5">
    <source>
        <dbReference type="EMBL" id="MBY86351.1"/>
    </source>
</evidence>
<proteinExistence type="inferred from homology"/>
<evidence type="ECO:0000256" key="1">
    <source>
        <dbReference type="ARBA" id="ARBA00006149"/>
    </source>
</evidence>
<keyword evidence="2 5" id="KW-0489">Methyltransferase</keyword>
<organism evidence="5">
    <name type="scientific">Sipha flava</name>
    <name type="common">yellow sugarcane aphid</name>
    <dbReference type="NCBI Taxonomy" id="143950"/>
    <lineage>
        <taxon>Eukaryota</taxon>
        <taxon>Metazoa</taxon>
        <taxon>Ecdysozoa</taxon>
        <taxon>Arthropoda</taxon>
        <taxon>Hexapoda</taxon>
        <taxon>Insecta</taxon>
        <taxon>Pterygota</taxon>
        <taxon>Neoptera</taxon>
        <taxon>Paraneoptera</taxon>
        <taxon>Hemiptera</taxon>
        <taxon>Sternorrhyncha</taxon>
        <taxon>Aphidomorpha</taxon>
        <taxon>Aphidoidea</taxon>
        <taxon>Aphididae</taxon>
        <taxon>Sipha</taxon>
    </lineage>
</organism>
<comment type="similarity">
    <text evidence="1">Belongs to the eukaryotic/archaeal PrmC-related family.</text>
</comment>
<dbReference type="AlphaFoldDB" id="A0A2S2R8K1"/>
<dbReference type="GO" id="GO:0003676">
    <property type="term" value="F:nucleic acid binding"/>
    <property type="evidence" value="ECO:0007669"/>
    <property type="project" value="InterPro"/>
</dbReference>
<accession>A0A2S2R8K1</accession>
<dbReference type="OrthoDB" id="5399166at2759"/>
<dbReference type="InterPro" id="IPR002052">
    <property type="entry name" value="DNA_methylase_N6_adenine_CS"/>
</dbReference>
<dbReference type="GO" id="GO:0032259">
    <property type="term" value="P:methylation"/>
    <property type="evidence" value="ECO:0007669"/>
    <property type="project" value="UniProtKB-KW"/>
</dbReference>
<dbReference type="EMBL" id="GGMS01017148">
    <property type="protein sequence ID" value="MBY86351.1"/>
    <property type="molecule type" value="Transcribed_RNA"/>
</dbReference>
<dbReference type="PANTHER" id="PTHR45875">
    <property type="entry name" value="METHYLTRANSFERASE N6AMT1"/>
    <property type="match status" value="1"/>
</dbReference>
<sequence>MIIDTPLWNISNEEGLETAASTVYEPAEDTFLMLDALQLDLEHIVIDRLTCQNKAVADPCLKRGLLLVVELGCGAGLLTAAVGKALHSCESVGVHCLAVDVNPAACHATAQTCQLNGVQVDVIRGDLLTWMRHFEPTNAISDHSNVYGPIDILLFNPPYVRGPDGEPALSPTTTKIDQKDQVAQDQLLSIMADAAWLGGGPDGVDVLKRALHQAADLLSEQGVFYALMIDYNYRALVRDEMEARQKWTTNNDIIYKKTSADDVILTTFGSNSTNRPLACHKILSRHVPGERLAVYRIYRPHI</sequence>
<dbReference type="PANTHER" id="PTHR45875:SF1">
    <property type="entry name" value="METHYLTRANSFERASE N6AMT1"/>
    <property type="match status" value="1"/>
</dbReference>
<dbReference type="GO" id="GO:0008276">
    <property type="term" value="F:protein methyltransferase activity"/>
    <property type="evidence" value="ECO:0007669"/>
    <property type="project" value="TreeGrafter"/>
</dbReference>
<protein>
    <submittedName>
        <fullName evidence="5">ERF1 methyltransferase catalytic subunit mtq2</fullName>
    </submittedName>
</protein>
<dbReference type="GO" id="GO:0035657">
    <property type="term" value="C:eRF1 methyltransferase complex"/>
    <property type="evidence" value="ECO:0007669"/>
    <property type="project" value="TreeGrafter"/>
</dbReference>
<evidence type="ECO:0000256" key="2">
    <source>
        <dbReference type="ARBA" id="ARBA00022603"/>
    </source>
</evidence>
<dbReference type="InterPro" id="IPR052190">
    <property type="entry name" value="Euk-Arch_PrmC-MTase"/>
</dbReference>
<gene>
    <name evidence="5" type="primary">mtq2</name>
    <name evidence="5" type="ORF">g.15059</name>
</gene>
<dbReference type="InterPro" id="IPR029063">
    <property type="entry name" value="SAM-dependent_MTases_sf"/>
</dbReference>
<keyword evidence="4" id="KW-0949">S-adenosyl-L-methionine</keyword>
<dbReference type="SUPFAM" id="SSF53335">
    <property type="entry name" value="S-adenosyl-L-methionine-dependent methyltransferases"/>
    <property type="match status" value="1"/>
</dbReference>
<name>A0A2S2R8K1_9HEMI</name>
<evidence type="ECO:0000256" key="4">
    <source>
        <dbReference type="ARBA" id="ARBA00022691"/>
    </source>
</evidence>
<reference evidence="5" key="1">
    <citation type="submission" date="2018-04" db="EMBL/GenBank/DDBJ databases">
        <title>Transcriptome assembly of Sipha flava.</title>
        <authorList>
            <person name="Scully E.D."/>
            <person name="Geib S.M."/>
            <person name="Palmer N.A."/>
            <person name="Koch K."/>
            <person name="Bradshaw J."/>
            <person name="Heng-Moss T."/>
            <person name="Sarath G."/>
        </authorList>
    </citation>
    <scope>NUCLEOTIDE SEQUENCE</scope>
</reference>
<evidence type="ECO:0000256" key="3">
    <source>
        <dbReference type="ARBA" id="ARBA00022679"/>
    </source>
</evidence>
<keyword evidence="3 5" id="KW-0808">Transferase</keyword>
<dbReference type="PROSITE" id="PS00092">
    <property type="entry name" value="N6_MTASE"/>
    <property type="match status" value="1"/>
</dbReference>